<gene>
    <name evidence="3" type="ORF">SAMN02927921_01776</name>
</gene>
<evidence type="ECO:0000313" key="3">
    <source>
        <dbReference type="EMBL" id="SFW46822.1"/>
    </source>
</evidence>
<dbReference type="EMBL" id="FPJE01000008">
    <property type="protein sequence ID" value="SFW46822.1"/>
    <property type="molecule type" value="Genomic_DNA"/>
</dbReference>
<dbReference type="OrthoDB" id="9791529at2"/>
<dbReference type="Gene3D" id="3.10.129.10">
    <property type="entry name" value="Hotdog Thioesterase"/>
    <property type="match status" value="1"/>
</dbReference>
<protein>
    <submittedName>
        <fullName evidence="3">Acyl-CoA thioester hydrolase</fullName>
    </submittedName>
</protein>
<dbReference type="RefSeq" id="WP_072317009.1">
    <property type="nucleotide sequence ID" value="NZ_FPJE01000008.1"/>
</dbReference>
<dbReference type="Pfam" id="PF13279">
    <property type="entry name" value="4HBT_2"/>
    <property type="match status" value="1"/>
</dbReference>
<accession>A0A1K1PJJ5</accession>
<dbReference type="AlphaFoldDB" id="A0A1K1PJJ5"/>
<dbReference type="GO" id="GO:0047617">
    <property type="term" value="F:fatty acyl-CoA hydrolase activity"/>
    <property type="evidence" value="ECO:0007669"/>
    <property type="project" value="TreeGrafter"/>
</dbReference>
<dbReference type="Proteomes" id="UP000182248">
    <property type="component" value="Unassembled WGS sequence"/>
</dbReference>
<dbReference type="PANTHER" id="PTHR31793:SF27">
    <property type="entry name" value="NOVEL THIOESTERASE SUPERFAMILY DOMAIN AND SAPOSIN A-TYPE DOMAIN CONTAINING PROTEIN (0610012H03RIK)"/>
    <property type="match status" value="1"/>
</dbReference>
<name>A0A1K1PJJ5_9FLAO</name>
<sequence length="167" mass="19941">METKPRILESRTKIRFQDCDPFNHLNNARYMDYFINAREDHLLEYYGFDIFRIIREQGLSWVVSSSQVAYLRPAMTMEEVVIETQLLHYSDRQLLVEVRMWNSDKTHLKAFAWLSFVHYNLRTGHAEKHGETFLELFRAIVLPLKNTTFEERHSELRPRSVKGYGTP</sequence>
<evidence type="ECO:0000256" key="1">
    <source>
        <dbReference type="ARBA" id="ARBA00005953"/>
    </source>
</evidence>
<evidence type="ECO:0000313" key="4">
    <source>
        <dbReference type="Proteomes" id="UP000182248"/>
    </source>
</evidence>
<organism evidence="3 4">
    <name type="scientific">Sinomicrobium oceani</name>
    <dbReference type="NCBI Taxonomy" id="1150368"/>
    <lineage>
        <taxon>Bacteria</taxon>
        <taxon>Pseudomonadati</taxon>
        <taxon>Bacteroidota</taxon>
        <taxon>Flavobacteriia</taxon>
        <taxon>Flavobacteriales</taxon>
        <taxon>Flavobacteriaceae</taxon>
        <taxon>Sinomicrobium</taxon>
    </lineage>
</organism>
<comment type="similarity">
    <text evidence="1">Belongs to the 4-hydroxybenzoyl-CoA thioesterase family.</text>
</comment>
<keyword evidence="4" id="KW-1185">Reference proteome</keyword>
<evidence type="ECO:0000256" key="2">
    <source>
        <dbReference type="ARBA" id="ARBA00022801"/>
    </source>
</evidence>
<dbReference type="InterPro" id="IPR050563">
    <property type="entry name" value="4-hydroxybenzoyl-CoA_TE"/>
</dbReference>
<reference evidence="3 4" key="1">
    <citation type="submission" date="2016-11" db="EMBL/GenBank/DDBJ databases">
        <authorList>
            <person name="Jaros S."/>
            <person name="Januszkiewicz K."/>
            <person name="Wedrychowicz H."/>
        </authorList>
    </citation>
    <scope>NUCLEOTIDE SEQUENCE [LARGE SCALE GENOMIC DNA]</scope>
    <source>
        <strain evidence="3 4">CGMCC 1.12145</strain>
    </source>
</reference>
<dbReference type="CDD" id="cd00586">
    <property type="entry name" value="4HBT"/>
    <property type="match status" value="1"/>
</dbReference>
<proteinExistence type="inferred from homology"/>
<dbReference type="STRING" id="1150368.SAMN02927921_01776"/>
<keyword evidence="2 3" id="KW-0378">Hydrolase</keyword>
<dbReference type="SUPFAM" id="SSF54637">
    <property type="entry name" value="Thioesterase/thiol ester dehydrase-isomerase"/>
    <property type="match status" value="1"/>
</dbReference>
<dbReference type="InterPro" id="IPR029069">
    <property type="entry name" value="HotDog_dom_sf"/>
</dbReference>
<dbReference type="PANTHER" id="PTHR31793">
    <property type="entry name" value="4-HYDROXYBENZOYL-COA THIOESTERASE FAMILY MEMBER"/>
    <property type="match status" value="1"/>
</dbReference>